<sequence length="153" mass="17531">MHNKNNDLSDLKHDDGSTYNSVVAVQKNKKSGFSEEKLYEGGIFKSWKEALNVITIYAQQKGFGLRKGCSEKTLNRRLVLNFNISLMELSEALEISINEESNKTKYIYWKTQIPLMSSVIMLPQALFLEVDKALSHFLIPTMLKFNILKLKVV</sequence>
<accession>A0A9N8VJ99</accession>
<dbReference type="OrthoDB" id="2440499at2759"/>
<gene>
    <name evidence="1" type="ORF">CPELLU_LOCUS112</name>
</gene>
<name>A0A9N8VJ99_9GLOM</name>
<dbReference type="Proteomes" id="UP000789759">
    <property type="component" value="Unassembled WGS sequence"/>
</dbReference>
<evidence type="ECO:0000313" key="1">
    <source>
        <dbReference type="EMBL" id="CAG8450411.1"/>
    </source>
</evidence>
<proteinExistence type="predicted"/>
<organism evidence="1 2">
    <name type="scientific">Cetraspora pellucida</name>
    <dbReference type="NCBI Taxonomy" id="1433469"/>
    <lineage>
        <taxon>Eukaryota</taxon>
        <taxon>Fungi</taxon>
        <taxon>Fungi incertae sedis</taxon>
        <taxon>Mucoromycota</taxon>
        <taxon>Glomeromycotina</taxon>
        <taxon>Glomeromycetes</taxon>
        <taxon>Diversisporales</taxon>
        <taxon>Gigasporaceae</taxon>
        <taxon>Cetraspora</taxon>
    </lineage>
</organism>
<comment type="caution">
    <text evidence="1">The sequence shown here is derived from an EMBL/GenBank/DDBJ whole genome shotgun (WGS) entry which is preliminary data.</text>
</comment>
<dbReference type="AlphaFoldDB" id="A0A9N8VJ99"/>
<keyword evidence="2" id="KW-1185">Reference proteome</keyword>
<reference evidence="1" key="1">
    <citation type="submission" date="2021-06" db="EMBL/GenBank/DDBJ databases">
        <authorList>
            <person name="Kallberg Y."/>
            <person name="Tangrot J."/>
            <person name="Rosling A."/>
        </authorList>
    </citation>
    <scope>NUCLEOTIDE SEQUENCE</scope>
    <source>
        <strain evidence="1">FL966</strain>
    </source>
</reference>
<protein>
    <submittedName>
        <fullName evidence="1">13996_t:CDS:1</fullName>
    </submittedName>
</protein>
<evidence type="ECO:0000313" key="2">
    <source>
        <dbReference type="Proteomes" id="UP000789759"/>
    </source>
</evidence>
<dbReference type="EMBL" id="CAJVQA010000021">
    <property type="protein sequence ID" value="CAG8450411.1"/>
    <property type="molecule type" value="Genomic_DNA"/>
</dbReference>